<accession>A0A9Q1MZN1</accession>
<protein>
    <submittedName>
        <fullName evidence="2">Uncharacterized protein</fullName>
    </submittedName>
</protein>
<proteinExistence type="predicted"/>
<feature type="region of interest" description="Disordered" evidence="1">
    <location>
        <begin position="85"/>
        <end position="109"/>
    </location>
</feature>
<sequence length="132" mass="14669">MDFRTPCSPDEPIDPNDPIVRLDASIMHPRTLRMLGFTTNEGLDYADMAEALTTMFIESPDDDMVLAQQVTVAEMMQREKALEMHTQVSSSSSFTARDTVTTQARKTPIVTSRRQHLEGAKLDGANLLGAIR</sequence>
<dbReference type="AlphaFoldDB" id="A0A9Q1MZN1"/>
<reference evidence="3" key="1">
    <citation type="journal article" date="2023" name="Proc. Natl. Acad. Sci. U.S.A.">
        <title>Genomic and structural basis for evolution of tropane alkaloid biosynthesis.</title>
        <authorList>
            <person name="Wanga Y.-J."/>
            <person name="Taina T."/>
            <person name="Yua J.-Y."/>
            <person name="Lia J."/>
            <person name="Xua B."/>
            <person name="Chenc J."/>
            <person name="D'Auriad J.C."/>
            <person name="Huanga J.-P."/>
            <person name="Huanga S.-X."/>
        </authorList>
    </citation>
    <scope>NUCLEOTIDE SEQUENCE [LARGE SCALE GENOMIC DNA]</scope>
    <source>
        <strain evidence="3">cv. KIB-2019</strain>
    </source>
</reference>
<organism evidence="2 3">
    <name type="scientific">Anisodus acutangulus</name>
    <dbReference type="NCBI Taxonomy" id="402998"/>
    <lineage>
        <taxon>Eukaryota</taxon>
        <taxon>Viridiplantae</taxon>
        <taxon>Streptophyta</taxon>
        <taxon>Embryophyta</taxon>
        <taxon>Tracheophyta</taxon>
        <taxon>Spermatophyta</taxon>
        <taxon>Magnoliopsida</taxon>
        <taxon>eudicotyledons</taxon>
        <taxon>Gunneridae</taxon>
        <taxon>Pentapetalae</taxon>
        <taxon>asterids</taxon>
        <taxon>lamiids</taxon>
        <taxon>Solanales</taxon>
        <taxon>Solanaceae</taxon>
        <taxon>Solanoideae</taxon>
        <taxon>Hyoscyameae</taxon>
        <taxon>Anisodus</taxon>
    </lineage>
</organism>
<name>A0A9Q1MZN1_9SOLA</name>
<gene>
    <name evidence="2" type="ORF">K7X08_037247</name>
</gene>
<evidence type="ECO:0000256" key="1">
    <source>
        <dbReference type="SAM" id="MobiDB-lite"/>
    </source>
</evidence>
<dbReference type="Proteomes" id="UP001152561">
    <property type="component" value="Unassembled WGS sequence"/>
</dbReference>
<evidence type="ECO:0000313" key="3">
    <source>
        <dbReference type="Proteomes" id="UP001152561"/>
    </source>
</evidence>
<dbReference type="EMBL" id="JAJAGQ010000002">
    <property type="protein sequence ID" value="KAJ8570275.1"/>
    <property type="molecule type" value="Genomic_DNA"/>
</dbReference>
<feature type="compositionally biased region" description="Polar residues" evidence="1">
    <location>
        <begin position="86"/>
        <end position="109"/>
    </location>
</feature>
<evidence type="ECO:0000313" key="2">
    <source>
        <dbReference type="EMBL" id="KAJ8570275.1"/>
    </source>
</evidence>
<keyword evidence="3" id="KW-1185">Reference proteome</keyword>
<comment type="caution">
    <text evidence="2">The sequence shown here is derived from an EMBL/GenBank/DDBJ whole genome shotgun (WGS) entry which is preliminary data.</text>
</comment>